<dbReference type="STRING" id="1229276.DI53_3844"/>
<dbReference type="InterPro" id="IPR016084">
    <property type="entry name" value="Haem_Oase-like_multi-hlx"/>
</dbReference>
<evidence type="ECO:0000313" key="1">
    <source>
        <dbReference type="EMBL" id="KGE12355.1"/>
    </source>
</evidence>
<dbReference type="Gene3D" id="1.20.910.10">
    <property type="entry name" value="Heme oxygenase-like"/>
    <property type="match status" value="1"/>
</dbReference>
<proteinExistence type="predicted"/>
<dbReference type="GO" id="GO:0004392">
    <property type="term" value="F:heme oxygenase (decyclizing) activity"/>
    <property type="evidence" value="ECO:0007669"/>
    <property type="project" value="InterPro"/>
</dbReference>
<sequence>MILSENIKENTKAAHQKLEAVVVRQLKAVRSNADYAEVLKNFYAYFNAVERAIAPFITSNVLPDYHERRNSSHIKEDILELGSDINELPAASAPSVSNTLEALSALYVLEGSIMGGPYIVQMLNKYGINLGTSFFSGYGQETGTMWASFTAVLNKYAESPTDHERAIEIANETFSKFGDVFAASTVEK</sequence>
<organism evidence="1 2">
    <name type="scientific">Sphingobacterium deserti</name>
    <dbReference type="NCBI Taxonomy" id="1229276"/>
    <lineage>
        <taxon>Bacteria</taxon>
        <taxon>Pseudomonadati</taxon>
        <taxon>Bacteroidota</taxon>
        <taxon>Sphingobacteriia</taxon>
        <taxon>Sphingobacteriales</taxon>
        <taxon>Sphingobacteriaceae</taxon>
        <taxon>Sphingobacterium</taxon>
    </lineage>
</organism>
<keyword evidence="2" id="KW-1185">Reference proteome</keyword>
<accession>A0A0B8T5X0</accession>
<dbReference type="RefSeq" id="WP_241462482.1">
    <property type="nucleotide sequence ID" value="NZ_JJMU01000072.1"/>
</dbReference>
<dbReference type="EMBL" id="JJMU01000072">
    <property type="protein sequence ID" value="KGE12355.1"/>
    <property type="molecule type" value="Genomic_DNA"/>
</dbReference>
<dbReference type="Pfam" id="PF01126">
    <property type="entry name" value="Heme_oxygenase"/>
    <property type="match status" value="1"/>
</dbReference>
<reference evidence="1 2" key="2">
    <citation type="journal article" date="2015" name="PLoS ONE">
        <title>Whole-Genome Optical Mapping and Finished Genome Sequence of Sphingobacterium deserti sp. nov., a New Species Isolated from the Western Desert of China.</title>
        <authorList>
            <person name="Teng C."/>
            <person name="Zhou Z."/>
            <person name="Molnar I."/>
            <person name="Li X."/>
            <person name="Tang R."/>
            <person name="Chen M."/>
            <person name="Wang L."/>
            <person name="Su S."/>
            <person name="Zhang W."/>
            <person name="Lin M."/>
        </authorList>
    </citation>
    <scope>NUCLEOTIDE SEQUENCE [LARGE SCALE GENOMIC DNA]</scope>
    <source>
        <strain evidence="2">ACCC05744</strain>
    </source>
</reference>
<dbReference type="Proteomes" id="UP000031802">
    <property type="component" value="Unassembled WGS sequence"/>
</dbReference>
<dbReference type="eggNOG" id="COG3230">
    <property type="taxonomic scope" value="Bacteria"/>
</dbReference>
<dbReference type="GO" id="GO:0006788">
    <property type="term" value="P:heme oxidation"/>
    <property type="evidence" value="ECO:0007669"/>
    <property type="project" value="InterPro"/>
</dbReference>
<dbReference type="SUPFAM" id="SSF48613">
    <property type="entry name" value="Heme oxygenase-like"/>
    <property type="match status" value="1"/>
</dbReference>
<gene>
    <name evidence="1" type="ORF">DI53_3844</name>
</gene>
<name>A0A0B8T5X0_9SPHI</name>
<reference evidence="2" key="1">
    <citation type="submission" date="2014-04" db="EMBL/GenBank/DDBJ databases">
        <title>Whole-Genome optical mapping and complete genome sequence of Sphingobacterium deserti sp. nov., a new spaces isolated from desert in the west of China.</title>
        <authorList>
            <person name="Teng C."/>
            <person name="Zhou Z."/>
            <person name="Li X."/>
            <person name="Chen M."/>
            <person name="Lin M."/>
            <person name="Wang L."/>
            <person name="Su S."/>
            <person name="Zhang C."/>
            <person name="Zhang W."/>
        </authorList>
    </citation>
    <scope>NUCLEOTIDE SEQUENCE [LARGE SCALE GENOMIC DNA]</scope>
    <source>
        <strain evidence="2">ACCC05744</strain>
    </source>
</reference>
<dbReference type="AlphaFoldDB" id="A0A0B8T5X0"/>
<protein>
    <submittedName>
        <fullName evidence="1">Heme oxygenase-like protein</fullName>
    </submittedName>
</protein>
<evidence type="ECO:0000313" key="2">
    <source>
        <dbReference type="Proteomes" id="UP000031802"/>
    </source>
</evidence>
<dbReference type="CDD" id="cd19166">
    <property type="entry name" value="HemeO-bac"/>
    <property type="match status" value="1"/>
</dbReference>
<comment type="caution">
    <text evidence="1">The sequence shown here is derived from an EMBL/GenBank/DDBJ whole genome shotgun (WGS) entry which is preliminary data.</text>
</comment>
<dbReference type="InterPro" id="IPR016053">
    <property type="entry name" value="Haem_Oase-like"/>
</dbReference>
<dbReference type="PATRIC" id="fig|1229276.3.peg.3979"/>